<dbReference type="CDD" id="cd19177">
    <property type="entry name" value="SET_SETD4"/>
    <property type="match status" value="1"/>
</dbReference>
<evidence type="ECO:0000256" key="2">
    <source>
        <dbReference type="ARBA" id="ARBA00022679"/>
    </source>
</evidence>
<protein>
    <submittedName>
        <fullName evidence="5">Ribosomal lysine N-methyltransferase 2</fullName>
    </submittedName>
</protein>
<evidence type="ECO:0000256" key="1">
    <source>
        <dbReference type="ARBA" id="ARBA00022603"/>
    </source>
</evidence>
<dbReference type="PIRSF" id="PIRSF027158">
    <property type="entry name" value="Lys_MTase_YDR198C_prd"/>
    <property type="match status" value="1"/>
</dbReference>
<sequence length="449" mass="52187">MDKRIENLLQWINNTVDETYEPSTHSYISPKTIVKDDAEWGRGICATEPVRTKELIIRIPPSFLLNYTTVLKHICRHNDANKLEDPHYLKVYIPPTEVKDEFTKIYSFMNVEDLTNLSSFQLLSLYITFESQRQESSFWKPFLDMLPPISDFVSVPLTWHVLKVPQWEKLFDSLPESTRKHAEKTIQRFESDYETVCSLLKSKIEPNTTTTTINDDTSLLLPIDLFLWAWMCINSRCLYMDMPQKKNNSDNFTMSPYVDFLNHSCDDQCSLKIDSTGFQVFTGVSYKPGDQIFLSYGPHSNEFLLCEYGFMLNENKWNDLDVSSYILKALTAQQVSYLKENDYFGDYTINVDSGPSFRTEIALATMQEDQPSTSRKLQALVNGMTDGDAYELNSKILLDEIFKQVIKECEFKKNMNPIDANDDSNTILRKKVIKKLYDDRNFIVERHSL</sequence>
<feature type="domain" description="SET" evidence="4">
    <location>
        <begin position="22"/>
        <end position="297"/>
    </location>
</feature>
<proteinExistence type="predicted"/>
<evidence type="ECO:0000313" key="5">
    <source>
        <dbReference type="EMBL" id="CAK7895948.1"/>
    </source>
</evidence>
<gene>
    <name evidence="5" type="primary">RKM2</name>
    <name evidence="5" type="ORF">CAAN4_B02718</name>
</gene>
<dbReference type="InterPro" id="IPR050600">
    <property type="entry name" value="SETD3_SETD6_MTase"/>
</dbReference>
<keyword evidence="2" id="KW-0808">Transferase</keyword>
<dbReference type="InterPro" id="IPR046341">
    <property type="entry name" value="SET_dom_sf"/>
</dbReference>
<dbReference type="InterPro" id="IPR001214">
    <property type="entry name" value="SET_dom"/>
</dbReference>
<dbReference type="Gene3D" id="3.90.1410.10">
    <property type="entry name" value="set domain protein methyltransferase, domain 1"/>
    <property type="match status" value="1"/>
</dbReference>
<evidence type="ECO:0000259" key="4">
    <source>
        <dbReference type="PROSITE" id="PS50280"/>
    </source>
</evidence>
<dbReference type="SUPFAM" id="SSF82199">
    <property type="entry name" value="SET domain"/>
    <property type="match status" value="1"/>
</dbReference>
<keyword evidence="3" id="KW-0949">S-adenosyl-L-methionine</keyword>
<name>A0ABP0E9N9_9ASCO</name>
<evidence type="ECO:0000256" key="3">
    <source>
        <dbReference type="ARBA" id="ARBA00022691"/>
    </source>
</evidence>
<accession>A0ABP0E9N9</accession>
<dbReference type="PROSITE" id="PS50280">
    <property type="entry name" value="SET"/>
    <property type="match status" value="1"/>
</dbReference>
<dbReference type="Proteomes" id="UP001497600">
    <property type="component" value="Chromosome B"/>
</dbReference>
<dbReference type="InterPro" id="IPR044429">
    <property type="entry name" value="SETD4_SET"/>
</dbReference>
<organism evidence="5 6">
    <name type="scientific">[Candida] anglica</name>
    <dbReference type="NCBI Taxonomy" id="148631"/>
    <lineage>
        <taxon>Eukaryota</taxon>
        <taxon>Fungi</taxon>
        <taxon>Dikarya</taxon>
        <taxon>Ascomycota</taxon>
        <taxon>Saccharomycotina</taxon>
        <taxon>Pichiomycetes</taxon>
        <taxon>Debaryomycetaceae</taxon>
        <taxon>Kurtzmaniella</taxon>
    </lineage>
</organism>
<dbReference type="Pfam" id="PF00856">
    <property type="entry name" value="SET"/>
    <property type="match status" value="1"/>
</dbReference>
<dbReference type="PANTHER" id="PTHR13271:SF47">
    <property type="entry name" value="ACTIN-HISTIDINE N-METHYLTRANSFERASE"/>
    <property type="match status" value="1"/>
</dbReference>
<dbReference type="EMBL" id="OZ004254">
    <property type="protein sequence ID" value="CAK7895948.1"/>
    <property type="molecule type" value="Genomic_DNA"/>
</dbReference>
<evidence type="ECO:0000313" key="6">
    <source>
        <dbReference type="Proteomes" id="UP001497600"/>
    </source>
</evidence>
<reference evidence="5 6" key="1">
    <citation type="submission" date="2024-01" db="EMBL/GenBank/DDBJ databases">
        <authorList>
            <consortium name="Genoscope - CEA"/>
            <person name="William W."/>
        </authorList>
    </citation>
    <scope>NUCLEOTIDE SEQUENCE [LARGE SCALE GENOMIC DNA]</scope>
    <source>
        <strain evidence="5 6">29B2s-10</strain>
    </source>
</reference>
<keyword evidence="1" id="KW-0489">Methyltransferase</keyword>
<dbReference type="PANTHER" id="PTHR13271">
    <property type="entry name" value="UNCHARACTERIZED PUTATIVE METHYLTRANSFERASE"/>
    <property type="match status" value="1"/>
</dbReference>
<dbReference type="InterPro" id="IPR016852">
    <property type="entry name" value="SET_MeTrfase"/>
</dbReference>
<keyword evidence="6" id="KW-1185">Reference proteome</keyword>